<dbReference type="InterPro" id="IPR036322">
    <property type="entry name" value="WD40_repeat_dom_sf"/>
</dbReference>
<dbReference type="SUPFAM" id="SSF50978">
    <property type="entry name" value="WD40 repeat-like"/>
    <property type="match status" value="1"/>
</dbReference>
<dbReference type="InterPro" id="IPR042627">
    <property type="entry name" value="FBXW2"/>
</dbReference>
<reference evidence="5" key="1">
    <citation type="submission" date="2009-03" db="EMBL/GenBank/DDBJ databases">
        <title>Osmerus mordax full-length cDNAs.</title>
        <authorList>
            <person name="von Schalburg K."/>
            <person name="Leong J."/>
            <person name="Cooper G."/>
            <person name="Davidson W.S."/>
            <person name="Koop B.F."/>
        </authorList>
    </citation>
    <scope>NUCLEOTIDE SEQUENCE</scope>
    <source>
        <tissue evidence="5">Brain</tissue>
    </source>
</reference>
<evidence type="ECO:0000256" key="3">
    <source>
        <dbReference type="PROSITE-ProRule" id="PRU00221"/>
    </source>
</evidence>
<feature type="repeat" description="WD" evidence="3">
    <location>
        <begin position="126"/>
        <end position="148"/>
    </location>
</feature>
<accession>C1BJZ8</accession>
<evidence type="ECO:0000259" key="4">
    <source>
        <dbReference type="Pfam" id="PF12937"/>
    </source>
</evidence>
<dbReference type="InterPro" id="IPR001810">
    <property type="entry name" value="F-box_dom"/>
</dbReference>
<dbReference type="Gene3D" id="1.20.1280.50">
    <property type="match status" value="1"/>
</dbReference>
<dbReference type="AlphaFoldDB" id="C1BJZ8"/>
<dbReference type="PROSITE" id="PS50082">
    <property type="entry name" value="WD_REPEATS_2"/>
    <property type="match status" value="1"/>
</dbReference>
<dbReference type="PANTHER" id="PTHR44436">
    <property type="entry name" value="F-BOX/WD REPEAT-CONTAINING PROTEIN 2"/>
    <property type="match status" value="1"/>
</dbReference>
<feature type="domain" description="F-box" evidence="4">
    <location>
        <begin position="10"/>
        <end position="49"/>
    </location>
</feature>
<dbReference type="EMBL" id="BT074927">
    <property type="protein sequence ID" value="ACO09351.1"/>
    <property type="molecule type" value="mRNA"/>
</dbReference>
<evidence type="ECO:0000256" key="1">
    <source>
        <dbReference type="ARBA" id="ARBA00022574"/>
    </source>
</evidence>
<dbReference type="Gene3D" id="2.130.10.10">
    <property type="entry name" value="YVTN repeat-like/Quinoprotein amine dehydrogenase"/>
    <property type="match status" value="2"/>
</dbReference>
<dbReference type="InterPro" id="IPR036047">
    <property type="entry name" value="F-box-like_dom_sf"/>
</dbReference>
<evidence type="ECO:0000313" key="5">
    <source>
        <dbReference type="EMBL" id="ACO09351.1"/>
    </source>
</evidence>
<dbReference type="SUPFAM" id="SSF81383">
    <property type="entry name" value="F-box domain"/>
    <property type="match status" value="1"/>
</dbReference>
<dbReference type="Pfam" id="PF12937">
    <property type="entry name" value="F-box-like"/>
    <property type="match status" value="1"/>
</dbReference>
<keyword evidence="2" id="KW-0677">Repeat</keyword>
<proteinExistence type="evidence at transcript level"/>
<keyword evidence="1 3" id="KW-0853">WD repeat</keyword>
<sequence length="472" mass="52019">MNGYQYLTNDCLIQIFSFLQADDLINTSSVCKWHEAADTPWLWREMCLQRWGFCNISVVGAGRGKQQWKAYYLRRFHLEMKMTRGRSSGDYCCKSLRGHSGRVVGLDYLKGNSPQLFDFYSCTPTVCSASSDGTVRAWDVQKGEQLWCSPLQSPMASLVVDVCHGVIITADSTGVIKAWQGQTGQEMASYSSESPHCTLLQYSIDNNSYVSVGTSQGAVHTLSSPSLSKLSGLVVCDTFKVNLLQTSPDKKWTLAGTKENNDLSPKVISSQSLVTPTEEEEPQCQCLAVPGCCAVAFIPSQPARLATIHHRDNFHNRTLSMFDISMKKNKYKSEIQVQQVASFDVGINSTTSDVLLEAKGSTLVVVADKVLRVYSLTGALLASFSDHTEPITSICVDSFHVVTASRDLSLRVLTWSRDCNKGLTLDSRYHLLGGSHSMSRGFTRVVCDYSSIIASTEAVDGRDVLKAYSFSN</sequence>
<dbReference type="PANTHER" id="PTHR44436:SF1">
    <property type="entry name" value="F-BOX_WD REPEAT-CONTAINING PROTEIN 2"/>
    <property type="match status" value="1"/>
</dbReference>
<dbReference type="InterPro" id="IPR015943">
    <property type="entry name" value="WD40/YVTN_repeat-like_dom_sf"/>
</dbReference>
<dbReference type="SMART" id="SM00320">
    <property type="entry name" value="WD40"/>
    <property type="match status" value="3"/>
</dbReference>
<dbReference type="InterPro" id="IPR001680">
    <property type="entry name" value="WD40_rpt"/>
</dbReference>
<protein>
    <submittedName>
        <fullName evidence="5">F-box/WD repeat protein 12</fullName>
    </submittedName>
</protein>
<organism evidence="5">
    <name type="scientific">Osmerus mordax</name>
    <name type="common">Rainbow smelt</name>
    <name type="synonym">Atherina mordax</name>
    <dbReference type="NCBI Taxonomy" id="8014"/>
    <lineage>
        <taxon>Eukaryota</taxon>
        <taxon>Metazoa</taxon>
        <taxon>Chordata</taxon>
        <taxon>Craniata</taxon>
        <taxon>Vertebrata</taxon>
        <taxon>Euteleostomi</taxon>
        <taxon>Actinopterygii</taxon>
        <taxon>Neopterygii</taxon>
        <taxon>Teleostei</taxon>
        <taxon>Stomiati</taxon>
        <taxon>Osmeriformes</taxon>
        <taxon>Osmeridae</taxon>
        <taxon>Osmerus</taxon>
    </lineage>
</organism>
<gene>
    <name evidence="5" type="primary">FBW12</name>
</gene>
<name>C1BJZ8_OSMMO</name>
<evidence type="ECO:0000256" key="2">
    <source>
        <dbReference type="ARBA" id="ARBA00022737"/>
    </source>
</evidence>